<dbReference type="Proteomes" id="UP001158576">
    <property type="component" value="Chromosome 1"/>
</dbReference>
<gene>
    <name evidence="3" type="ORF">OKIOD_LOCUS12520</name>
</gene>
<protein>
    <submittedName>
        <fullName evidence="3">Oidioi.mRNA.OKI2018_I69.chr1.g3755.t2.cds</fullName>
    </submittedName>
</protein>
<evidence type="ECO:0000313" key="3">
    <source>
        <dbReference type="EMBL" id="CAG5108355.1"/>
    </source>
</evidence>
<dbReference type="InterPro" id="IPR007527">
    <property type="entry name" value="Znf_SWIM"/>
</dbReference>
<sequence length="202" mass="22575">MRFLSSCIFLEGFLCADSNFRARPSWEDPDENETFLERPVFNASDEEFHPENHAPEIKEEECPDIDLYEECTALCRLDYLQCRSQCDNALCENSCLGEFYDISLDCSSFCPCGTNCPNGCDGCKNEICKHILVMGHSLSGAFSISFDGSTKSAARITAPSDFFVYAAPHALIKGELYAFGGGAYYEDNFQKVMKIYTSIISI</sequence>
<keyword evidence="1" id="KW-0479">Metal-binding</keyword>
<keyword evidence="1" id="KW-0862">Zinc</keyword>
<name>A0ABN7SZ33_OIKDI</name>
<reference evidence="3 4" key="1">
    <citation type="submission" date="2021-04" db="EMBL/GenBank/DDBJ databases">
        <authorList>
            <person name="Bliznina A."/>
        </authorList>
    </citation>
    <scope>NUCLEOTIDE SEQUENCE [LARGE SCALE GENOMIC DNA]</scope>
</reference>
<dbReference type="PROSITE" id="PS50966">
    <property type="entry name" value="ZF_SWIM"/>
    <property type="match status" value="1"/>
</dbReference>
<feature type="domain" description="SWIM-type" evidence="2">
    <location>
        <begin position="100"/>
        <end position="139"/>
    </location>
</feature>
<organism evidence="3 4">
    <name type="scientific">Oikopleura dioica</name>
    <name type="common">Tunicate</name>
    <dbReference type="NCBI Taxonomy" id="34765"/>
    <lineage>
        <taxon>Eukaryota</taxon>
        <taxon>Metazoa</taxon>
        <taxon>Chordata</taxon>
        <taxon>Tunicata</taxon>
        <taxon>Appendicularia</taxon>
        <taxon>Copelata</taxon>
        <taxon>Oikopleuridae</taxon>
        <taxon>Oikopleura</taxon>
    </lineage>
</organism>
<dbReference type="EMBL" id="OU015566">
    <property type="protein sequence ID" value="CAG5108355.1"/>
    <property type="molecule type" value="Genomic_DNA"/>
</dbReference>
<keyword evidence="4" id="KW-1185">Reference proteome</keyword>
<evidence type="ECO:0000313" key="4">
    <source>
        <dbReference type="Proteomes" id="UP001158576"/>
    </source>
</evidence>
<keyword evidence="1" id="KW-0863">Zinc-finger</keyword>
<evidence type="ECO:0000259" key="2">
    <source>
        <dbReference type="PROSITE" id="PS50966"/>
    </source>
</evidence>
<accession>A0ABN7SZ33</accession>
<proteinExistence type="predicted"/>
<evidence type="ECO:0000256" key="1">
    <source>
        <dbReference type="PROSITE-ProRule" id="PRU00325"/>
    </source>
</evidence>